<organism evidence="1 2">
    <name type="scientific">Acholeplasma hippikon</name>
    <dbReference type="NCBI Taxonomy" id="264636"/>
    <lineage>
        <taxon>Bacteria</taxon>
        <taxon>Bacillati</taxon>
        <taxon>Mycoplasmatota</taxon>
        <taxon>Mollicutes</taxon>
        <taxon>Acholeplasmatales</taxon>
        <taxon>Acholeplasmataceae</taxon>
        <taxon>Acholeplasma</taxon>
    </lineage>
</organism>
<dbReference type="KEGG" id="ahk:NCTC10172_01236"/>
<evidence type="ECO:0000313" key="2">
    <source>
        <dbReference type="Proteomes" id="UP000290909"/>
    </source>
</evidence>
<dbReference type="AlphaFoldDB" id="A0A449BL58"/>
<name>A0A449BL58_9MOLU</name>
<dbReference type="EMBL" id="LR215050">
    <property type="protein sequence ID" value="VEU83179.1"/>
    <property type="molecule type" value="Genomic_DNA"/>
</dbReference>
<reference evidence="1 2" key="1">
    <citation type="submission" date="2019-01" db="EMBL/GenBank/DDBJ databases">
        <authorList>
            <consortium name="Pathogen Informatics"/>
        </authorList>
    </citation>
    <scope>NUCLEOTIDE SEQUENCE [LARGE SCALE GENOMIC DNA]</scope>
    <source>
        <strain evidence="1 2">NCTC10172</strain>
    </source>
</reference>
<sequence length="233" mass="28266">MLKKILLNEVKDKKLRFFYESIYDMLENITLIKDIEYLEKLEKDFLAFKNGYTDKSKLFKNLRKAQIFNKELVVDLFILLIKQRVFYLNNPKVKRMDDLLRYAYEQSFMSFFLMISNPSSIKQIELIKSLSTFDCLSNLILYAEEKINENEITFPSQMLEDYAIEYTLDGKIMMNDNYLFLIDYLFKKIKENYQFLEININQLNEPLNYMLLAYIKHQMDLLQTYFKKLYNKK</sequence>
<proteinExistence type="predicted"/>
<protein>
    <submittedName>
        <fullName evidence="1">Uncharacterized protein</fullName>
    </submittedName>
</protein>
<dbReference type="Proteomes" id="UP000290909">
    <property type="component" value="Chromosome"/>
</dbReference>
<dbReference type="RefSeq" id="WP_035370015.1">
    <property type="nucleotide sequence ID" value="NZ_LR215050.1"/>
</dbReference>
<keyword evidence="2" id="KW-1185">Reference proteome</keyword>
<accession>A0A449BL58</accession>
<evidence type="ECO:0000313" key="1">
    <source>
        <dbReference type="EMBL" id="VEU83179.1"/>
    </source>
</evidence>
<gene>
    <name evidence="1" type="ORF">NCTC10172_01236</name>
</gene>